<dbReference type="Proteomes" id="UP000030663">
    <property type="component" value="Unassembled WGS sequence"/>
</dbReference>
<dbReference type="InterPro" id="IPR021842">
    <property type="entry name" value="DUF3435"/>
</dbReference>
<name>X0BBA6_FUSOX</name>
<protein>
    <recommendedName>
        <fullName evidence="4">C2H2-type domain-containing protein</fullName>
    </recommendedName>
</protein>
<feature type="region of interest" description="Disordered" evidence="1">
    <location>
        <begin position="760"/>
        <end position="780"/>
    </location>
</feature>
<proteinExistence type="predicted"/>
<feature type="compositionally biased region" description="Basic and acidic residues" evidence="1">
    <location>
        <begin position="760"/>
        <end position="773"/>
    </location>
</feature>
<dbReference type="PANTHER" id="PTHR37535:SF3">
    <property type="entry name" value="FLUG DOMAIN-CONTAINING PROTEIN"/>
    <property type="match status" value="1"/>
</dbReference>
<dbReference type="AlphaFoldDB" id="X0BBA6"/>
<evidence type="ECO:0000313" key="3">
    <source>
        <dbReference type="Proteomes" id="UP000030663"/>
    </source>
</evidence>
<evidence type="ECO:0000313" key="2">
    <source>
        <dbReference type="EMBL" id="EXK79450.1"/>
    </source>
</evidence>
<keyword evidence="3" id="KW-1185">Reference proteome</keyword>
<dbReference type="EMBL" id="JH658471">
    <property type="protein sequence ID" value="EXK79450.1"/>
    <property type="molecule type" value="Genomic_DNA"/>
</dbReference>
<dbReference type="OrthoDB" id="5243844at2759"/>
<reference evidence="2 3" key="1">
    <citation type="submission" date="2011-11" db="EMBL/GenBank/DDBJ databases">
        <title>The Genome Sequence of Fusarium oxysporum PHW815.</title>
        <authorList>
            <consortium name="The Broad Institute Genome Sequencing Platform"/>
            <person name="Ma L.-J."/>
            <person name="Gale L.R."/>
            <person name="Schwartz D.C."/>
            <person name="Zhou S."/>
            <person name="Corby-Kistler H."/>
            <person name="Young S.K."/>
            <person name="Zeng Q."/>
            <person name="Gargeya S."/>
            <person name="Fitzgerald M."/>
            <person name="Haas B."/>
            <person name="Abouelleil A."/>
            <person name="Alvarado L."/>
            <person name="Arachchi H.M."/>
            <person name="Berlin A."/>
            <person name="Brown A."/>
            <person name="Chapman S.B."/>
            <person name="Chen Z."/>
            <person name="Dunbar C."/>
            <person name="Freedman E."/>
            <person name="Gearin G."/>
            <person name="Goldberg J."/>
            <person name="Griggs A."/>
            <person name="Gujja S."/>
            <person name="Heiman D."/>
            <person name="Howarth C."/>
            <person name="Larson L."/>
            <person name="Lui A."/>
            <person name="MacDonald P.J.P."/>
            <person name="Montmayeur A."/>
            <person name="Murphy C."/>
            <person name="Neiman D."/>
            <person name="Pearson M."/>
            <person name="Priest M."/>
            <person name="Roberts A."/>
            <person name="Saif S."/>
            <person name="Shea T."/>
            <person name="Shenoy N."/>
            <person name="Sisk P."/>
            <person name="Stolte C."/>
            <person name="Sykes S."/>
            <person name="Wortman J."/>
            <person name="Nusbaum C."/>
            <person name="Birren B."/>
        </authorList>
    </citation>
    <scope>NUCLEOTIDE SEQUENCE [LARGE SCALE GENOMIC DNA]</scope>
    <source>
        <strain evidence="2 3">54005</strain>
    </source>
</reference>
<sequence length="866" mass="98824">MPHDTPRLALSEAALTALPEKRPDGGYDLSTEWLLRPTRPRENIYLEDDSERLQREADNEKLLTKTELMSKPRQKELEDLWTQWEKYTVQVKLQPEKPWIDICTGMDNQAKRHFQTFLREYVRKSVMLRPCLEPAEYEPVQTITCASTLEDIWSDLVRIADIKVIQPRRQRDPWKFHGISYSSRHPQHQNSTVVEIGRWIARAAEELGLQLEQTFEKKAISTDDLLLVLDTVWAEAVHIPCLPKIRLAFHTAVVLGGTGGWRPASLLGLTYRDVEIGLMRYPNDRKRVGLVARIRIHHVKQKKGIRRDQRDKLDFDITFVPQKSICLLTLFLAKAFSDNAFYGGYRTVQELKSESLGKTVEYRSFKWKPEFTRTEKSTSIIPIAYHQFRDIWNRVLCVIGMHENPRIYGLRVGAAGRLDGQLTPALRNFILSHSSEVFERSYQPTQLSENLMKLSYGHHADGGEELLGAMQGVCYKRDKNAPIYIKKKDFESFYQRRDIKLLTEAKKNGDPKKKIAGRIQHIINTLENQLLERMRHDYFEAVKEGRSTDDLIDPSASCPRRKLNTASSIVAGQIAPFFKDGTSAETLVERIVAYLQNLPTKAAPKREKPRCLLCSSSGFHGGPSLARHVWNAHIDEFKMGFACPECHRLNLGRIWIAPGPAAWSNHVARVHGAVHAPKPMAAKVAHCLLCSSSYTLNGFSQHFNRHPIAEFQQPFPCPECKQQDSKDFIRDRDAWILHVRDYHGGPKGIYGAVLRGEDVTTNDKDGSSKKGAESIETDGAPRRVLPIALSESVEHKQHAEGDDESGRVAGMKRKLSDEGHIFQKRLRTDGSADIIETYCSAGVKPEEEFWCTGRDEDYLDDIQDFD</sequence>
<evidence type="ECO:0000256" key="1">
    <source>
        <dbReference type="SAM" id="MobiDB-lite"/>
    </source>
</evidence>
<dbReference type="HOGENOM" id="CLU_017631_0_0_1"/>
<organism evidence="2 3">
    <name type="scientific">Fusarium oxysporum f. sp. raphani 54005</name>
    <dbReference type="NCBI Taxonomy" id="1089458"/>
    <lineage>
        <taxon>Eukaryota</taxon>
        <taxon>Fungi</taxon>
        <taxon>Dikarya</taxon>
        <taxon>Ascomycota</taxon>
        <taxon>Pezizomycotina</taxon>
        <taxon>Sordariomycetes</taxon>
        <taxon>Hypocreomycetidae</taxon>
        <taxon>Hypocreales</taxon>
        <taxon>Nectriaceae</taxon>
        <taxon>Fusarium</taxon>
        <taxon>Fusarium oxysporum species complex</taxon>
    </lineage>
</organism>
<gene>
    <name evidence="2" type="ORF">FOQG_15969</name>
</gene>
<evidence type="ECO:0008006" key="4">
    <source>
        <dbReference type="Google" id="ProtNLM"/>
    </source>
</evidence>
<dbReference type="Pfam" id="PF11917">
    <property type="entry name" value="DUF3435"/>
    <property type="match status" value="1"/>
</dbReference>
<dbReference type="PANTHER" id="PTHR37535">
    <property type="entry name" value="FLUG DOMAIN PROTEIN"/>
    <property type="match status" value="1"/>
</dbReference>
<accession>X0BBA6</accession>